<reference evidence="3" key="3">
    <citation type="submission" date="2022-06" db="UniProtKB">
        <authorList>
            <consortium name="EnsemblPlants"/>
        </authorList>
    </citation>
    <scope>IDENTIFICATION</scope>
</reference>
<accession>A0A8R7QQD3</accession>
<feature type="domain" description="Reverse transcriptase zinc-binding" evidence="2">
    <location>
        <begin position="21"/>
        <end position="93"/>
    </location>
</feature>
<name>A0A8R7QQD3_TRIUA</name>
<keyword evidence="4" id="KW-1185">Reference proteome</keyword>
<dbReference type="EnsemblPlants" id="TuG1812G0600000883.01.T01">
    <property type="protein sequence ID" value="TuG1812G0600000883.01.T01.cds251271"/>
    <property type="gene ID" value="TuG1812G0600000883.01"/>
</dbReference>
<dbReference type="AlphaFoldDB" id="A0A8R7QQD3"/>
<feature type="region of interest" description="Disordered" evidence="1">
    <location>
        <begin position="1"/>
        <end position="24"/>
    </location>
</feature>
<dbReference type="Pfam" id="PF13966">
    <property type="entry name" value="zf-RVT"/>
    <property type="match status" value="1"/>
</dbReference>
<reference evidence="4" key="1">
    <citation type="journal article" date="2013" name="Nature">
        <title>Draft genome of the wheat A-genome progenitor Triticum urartu.</title>
        <authorList>
            <person name="Ling H.Q."/>
            <person name="Zhao S."/>
            <person name="Liu D."/>
            <person name="Wang J."/>
            <person name="Sun H."/>
            <person name="Zhang C."/>
            <person name="Fan H."/>
            <person name="Li D."/>
            <person name="Dong L."/>
            <person name="Tao Y."/>
            <person name="Gao C."/>
            <person name="Wu H."/>
            <person name="Li Y."/>
            <person name="Cui Y."/>
            <person name="Guo X."/>
            <person name="Zheng S."/>
            <person name="Wang B."/>
            <person name="Yu K."/>
            <person name="Liang Q."/>
            <person name="Yang W."/>
            <person name="Lou X."/>
            <person name="Chen J."/>
            <person name="Feng M."/>
            <person name="Jian J."/>
            <person name="Zhang X."/>
            <person name="Luo G."/>
            <person name="Jiang Y."/>
            <person name="Liu J."/>
            <person name="Wang Z."/>
            <person name="Sha Y."/>
            <person name="Zhang B."/>
            <person name="Wu H."/>
            <person name="Tang D."/>
            <person name="Shen Q."/>
            <person name="Xue P."/>
            <person name="Zou S."/>
            <person name="Wang X."/>
            <person name="Liu X."/>
            <person name="Wang F."/>
            <person name="Yang Y."/>
            <person name="An X."/>
            <person name="Dong Z."/>
            <person name="Zhang K."/>
            <person name="Zhang X."/>
            <person name="Luo M.C."/>
            <person name="Dvorak J."/>
            <person name="Tong Y."/>
            <person name="Wang J."/>
            <person name="Yang H."/>
            <person name="Li Z."/>
            <person name="Wang D."/>
            <person name="Zhang A."/>
            <person name="Wang J."/>
        </authorList>
    </citation>
    <scope>NUCLEOTIDE SEQUENCE</scope>
    <source>
        <strain evidence="4">cv. G1812</strain>
    </source>
</reference>
<dbReference type="Gramene" id="TuG1812G0600000883.01.T01">
    <property type="protein sequence ID" value="TuG1812G0600000883.01.T01.cds251271"/>
    <property type="gene ID" value="TuG1812G0600000883.01"/>
</dbReference>
<reference evidence="3" key="2">
    <citation type="submission" date="2018-03" db="EMBL/GenBank/DDBJ databases">
        <title>The Triticum urartu genome reveals the dynamic nature of wheat genome evolution.</title>
        <authorList>
            <person name="Ling H."/>
            <person name="Ma B."/>
            <person name="Shi X."/>
            <person name="Liu H."/>
            <person name="Dong L."/>
            <person name="Sun H."/>
            <person name="Cao Y."/>
            <person name="Gao Q."/>
            <person name="Zheng S."/>
            <person name="Li Y."/>
            <person name="Yu Y."/>
            <person name="Du H."/>
            <person name="Qi M."/>
            <person name="Li Y."/>
            <person name="Yu H."/>
            <person name="Cui Y."/>
            <person name="Wang N."/>
            <person name="Chen C."/>
            <person name="Wu H."/>
            <person name="Zhao Y."/>
            <person name="Zhang J."/>
            <person name="Li Y."/>
            <person name="Zhou W."/>
            <person name="Zhang B."/>
            <person name="Hu W."/>
            <person name="Eijk M."/>
            <person name="Tang J."/>
            <person name="Witsenboer H."/>
            <person name="Zhao S."/>
            <person name="Li Z."/>
            <person name="Zhang A."/>
            <person name="Wang D."/>
            <person name="Liang C."/>
        </authorList>
    </citation>
    <scope>NUCLEOTIDE SEQUENCE [LARGE SCALE GENOMIC DNA]</scope>
    <source>
        <strain evidence="3">cv. G1812</strain>
    </source>
</reference>
<evidence type="ECO:0000313" key="4">
    <source>
        <dbReference type="Proteomes" id="UP000015106"/>
    </source>
</evidence>
<evidence type="ECO:0000259" key="2">
    <source>
        <dbReference type="Pfam" id="PF13966"/>
    </source>
</evidence>
<evidence type="ECO:0000256" key="1">
    <source>
        <dbReference type="SAM" id="MobiDB-lite"/>
    </source>
</evidence>
<evidence type="ECO:0000313" key="3">
    <source>
        <dbReference type="EnsemblPlants" id="TuG1812G0600000883.01.T01.cds251271"/>
    </source>
</evidence>
<dbReference type="Proteomes" id="UP000015106">
    <property type="component" value="Chromosome 6"/>
</dbReference>
<proteinExistence type="predicted"/>
<organism evidence="3 4">
    <name type="scientific">Triticum urartu</name>
    <name type="common">Red wild einkorn</name>
    <name type="synonym">Crithodium urartu</name>
    <dbReference type="NCBI Taxonomy" id="4572"/>
    <lineage>
        <taxon>Eukaryota</taxon>
        <taxon>Viridiplantae</taxon>
        <taxon>Streptophyta</taxon>
        <taxon>Embryophyta</taxon>
        <taxon>Tracheophyta</taxon>
        <taxon>Spermatophyta</taxon>
        <taxon>Magnoliopsida</taxon>
        <taxon>Liliopsida</taxon>
        <taxon>Poales</taxon>
        <taxon>Poaceae</taxon>
        <taxon>BOP clade</taxon>
        <taxon>Pooideae</taxon>
        <taxon>Triticodae</taxon>
        <taxon>Triticeae</taxon>
        <taxon>Triticinae</taxon>
        <taxon>Triticum</taxon>
    </lineage>
</organism>
<protein>
    <recommendedName>
        <fullName evidence="2">Reverse transcriptase zinc-binding domain-containing protein</fullName>
    </recommendedName>
</protein>
<sequence>MMLKAKTLGENMLEGSGATSDNSSQEKAWSSLWKIGVPSKVKVFLWRLARHSLSTTDVLHHRNMSYVSACPLCGADDSWRHALVSCTMARCVWALS</sequence>
<dbReference type="InterPro" id="IPR026960">
    <property type="entry name" value="RVT-Znf"/>
</dbReference>